<evidence type="ECO:0000313" key="12">
    <source>
        <dbReference type="Proteomes" id="UP000681131"/>
    </source>
</evidence>
<evidence type="ECO:0000256" key="4">
    <source>
        <dbReference type="ARBA" id="ARBA00022692"/>
    </source>
</evidence>
<gene>
    <name evidence="9" type="ORF">CDH04_01125</name>
    <name evidence="10" type="ORF">FZC43_01125</name>
</gene>
<evidence type="ECO:0000256" key="6">
    <source>
        <dbReference type="ARBA" id="ARBA00022989"/>
    </source>
</evidence>
<dbReference type="GO" id="GO:0005886">
    <property type="term" value="C:plasma membrane"/>
    <property type="evidence" value="ECO:0007669"/>
    <property type="project" value="UniProtKB-SubCell"/>
</dbReference>
<dbReference type="EMBL" id="CP043424">
    <property type="protein sequence ID" value="QIW11332.1"/>
    <property type="molecule type" value="Genomic_DNA"/>
</dbReference>
<keyword evidence="3" id="KW-1003">Cell membrane</keyword>
<evidence type="ECO:0000256" key="7">
    <source>
        <dbReference type="ARBA" id="ARBA00023136"/>
    </source>
</evidence>
<evidence type="ECO:0000313" key="11">
    <source>
        <dbReference type="Proteomes" id="UP000251120"/>
    </source>
</evidence>
<dbReference type="InterPro" id="IPR004316">
    <property type="entry name" value="SWEET_rpt"/>
</dbReference>
<evidence type="ECO:0000313" key="9">
    <source>
        <dbReference type="EMBL" id="AXA33102.1"/>
    </source>
</evidence>
<name>A0A2Z4XXB1_9GAMM</name>
<keyword evidence="4 8" id="KW-0812">Transmembrane</keyword>
<keyword evidence="2" id="KW-0813">Transport</keyword>
<reference evidence="10 12" key="2">
    <citation type="submission" date="2019-08" db="EMBL/GenBank/DDBJ databases">
        <title>Complete genome sequences of Francisella adeliensis (FSC1325 and FSC1326).</title>
        <authorList>
            <person name="Ohrman C."/>
            <person name="Uneklint I."/>
            <person name="Vallesi A."/>
            <person name="Karlsson L."/>
            <person name="Sjodin A."/>
        </authorList>
    </citation>
    <scope>NUCLEOTIDE SEQUENCE [LARGE SCALE GENOMIC DNA]</scope>
    <source>
        <strain evidence="10 12">FSC1325</strain>
    </source>
</reference>
<dbReference type="PANTHER" id="PTHR10791:SF30">
    <property type="entry name" value="SUGAR TRANSPORTER SWEET1"/>
    <property type="match status" value="1"/>
</dbReference>
<dbReference type="RefSeq" id="WP_112869276.1">
    <property type="nucleotide sequence ID" value="NZ_CP021781.1"/>
</dbReference>
<keyword evidence="6 8" id="KW-1133">Transmembrane helix</keyword>
<dbReference type="Proteomes" id="UP000681131">
    <property type="component" value="Chromosome"/>
</dbReference>
<dbReference type="Proteomes" id="UP000251120">
    <property type="component" value="Chromosome"/>
</dbReference>
<accession>A0A2Z4XXB1</accession>
<dbReference type="OrthoDB" id="122062at2"/>
<evidence type="ECO:0000256" key="5">
    <source>
        <dbReference type="ARBA" id="ARBA00022737"/>
    </source>
</evidence>
<reference evidence="9 11" key="1">
    <citation type="submission" date="2017-06" db="EMBL/GenBank/DDBJ databases">
        <title>Complete genome of Francisella adeliensis.</title>
        <authorList>
            <person name="Vallesi A."/>
            <person name="Sjodin A."/>
        </authorList>
    </citation>
    <scope>NUCLEOTIDE SEQUENCE [LARGE SCALE GENOMIC DNA]</scope>
    <source>
        <strain evidence="9 11">FDC440</strain>
    </source>
</reference>
<dbReference type="GO" id="GO:0051119">
    <property type="term" value="F:sugar transmembrane transporter activity"/>
    <property type="evidence" value="ECO:0007669"/>
    <property type="project" value="InterPro"/>
</dbReference>
<keyword evidence="7 8" id="KW-0472">Membrane</keyword>
<feature type="transmembrane region" description="Helical" evidence="8">
    <location>
        <begin position="65"/>
        <end position="87"/>
    </location>
</feature>
<keyword evidence="5" id="KW-0677">Repeat</keyword>
<feature type="transmembrane region" description="Helical" evidence="8">
    <location>
        <begin position="39"/>
        <end position="59"/>
    </location>
</feature>
<dbReference type="Gene3D" id="1.20.1280.290">
    <property type="match status" value="1"/>
</dbReference>
<sequence length="92" mass="10453">MEYIDILGWIACIITIIYTALGLPVQVKKNYELGSTEGLSLFLFCFLFLTFTSWVVYGFCKPDWFIVVPNGLGAIFALVIVIQIIYYGNKNK</sequence>
<evidence type="ECO:0000256" key="1">
    <source>
        <dbReference type="ARBA" id="ARBA00004651"/>
    </source>
</evidence>
<dbReference type="KEGG" id="fad:CDH04_01125"/>
<dbReference type="InterPro" id="IPR047664">
    <property type="entry name" value="SWEET"/>
</dbReference>
<evidence type="ECO:0000256" key="8">
    <source>
        <dbReference type="SAM" id="Phobius"/>
    </source>
</evidence>
<dbReference type="Pfam" id="PF03083">
    <property type="entry name" value="MtN3_slv"/>
    <property type="match status" value="1"/>
</dbReference>
<proteinExistence type="predicted"/>
<feature type="transmembrane region" description="Helical" evidence="8">
    <location>
        <begin position="6"/>
        <end position="27"/>
    </location>
</feature>
<comment type="subcellular location">
    <subcellularLocation>
        <location evidence="1">Cell membrane</location>
        <topology evidence="1">Multi-pass membrane protein</topology>
    </subcellularLocation>
</comment>
<keyword evidence="12" id="KW-1185">Reference proteome</keyword>
<dbReference type="AlphaFoldDB" id="A0A2Z4XXB1"/>
<evidence type="ECO:0000256" key="2">
    <source>
        <dbReference type="ARBA" id="ARBA00022448"/>
    </source>
</evidence>
<dbReference type="EMBL" id="CP021781">
    <property type="protein sequence ID" value="AXA33102.1"/>
    <property type="molecule type" value="Genomic_DNA"/>
</dbReference>
<evidence type="ECO:0000256" key="3">
    <source>
        <dbReference type="ARBA" id="ARBA00022475"/>
    </source>
</evidence>
<evidence type="ECO:0000313" key="10">
    <source>
        <dbReference type="EMBL" id="QIW11332.1"/>
    </source>
</evidence>
<evidence type="ECO:0008006" key="13">
    <source>
        <dbReference type="Google" id="ProtNLM"/>
    </source>
</evidence>
<protein>
    <recommendedName>
        <fullName evidence="13">PQ-loop repeat-containing protein</fullName>
    </recommendedName>
</protein>
<dbReference type="PANTHER" id="PTHR10791">
    <property type="entry name" value="RAG1-ACTIVATING PROTEIN 1"/>
    <property type="match status" value="1"/>
</dbReference>
<organism evidence="9 11">
    <name type="scientific">Francisella adeliensis</name>
    <dbReference type="NCBI Taxonomy" id="2007306"/>
    <lineage>
        <taxon>Bacteria</taxon>
        <taxon>Pseudomonadati</taxon>
        <taxon>Pseudomonadota</taxon>
        <taxon>Gammaproteobacteria</taxon>
        <taxon>Thiotrichales</taxon>
        <taxon>Francisellaceae</taxon>
        <taxon>Francisella</taxon>
    </lineage>
</organism>